<dbReference type="InterPro" id="IPR001789">
    <property type="entry name" value="Sig_transdc_resp-reg_receiver"/>
</dbReference>
<dbReference type="GO" id="GO:0000160">
    <property type="term" value="P:phosphorelay signal transduction system"/>
    <property type="evidence" value="ECO:0007669"/>
    <property type="project" value="InterPro"/>
</dbReference>
<evidence type="ECO:0000259" key="7">
    <source>
        <dbReference type="PROSITE" id="PS50110"/>
    </source>
</evidence>
<dbReference type="InterPro" id="IPR016032">
    <property type="entry name" value="Sig_transdc_resp-reg_C-effctor"/>
</dbReference>
<dbReference type="CDD" id="cd17535">
    <property type="entry name" value="REC_NarL-like"/>
    <property type="match status" value="1"/>
</dbReference>
<dbReference type="PROSITE" id="PS50110">
    <property type="entry name" value="RESPONSE_REGULATORY"/>
    <property type="match status" value="1"/>
</dbReference>
<reference evidence="8 9" key="1">
    <citation type="journal article" date="2019" name="Nat. Microbiol.">
        <title>Mediterranean grassland soil C-N compound turnover is dependent on rainfall and depth, and is mediated by genomically divergent microorganisms.</title>
        <authorList>
            <person name="Diamond S."/>
            <person name="Andeer P.F."/>
            <person name="Li Z."/>
            <person name="Crits-Christoph A."/>
            <person name="Burstein D."/>
            <person name="Anantharaman K."/>
            <person name="Lane K.R."/>
            <person name="Thomas B.C."/>
            <person name="Pan C."/>
            <person name="Northen T.R."/>
            <person name="Banfield J.F."/>
        </authorList>
    </citation>
    <scope>NUCLEOTIDE SEQUENCE [LARGE SCALE GENOMIC DNA]</scope>
    <source>
        <strain evidence="8">NP_1</strain>
    </source>
</reference>
<dbReference type="PANTHER" id="PTHR43214">
    <property type="entry name" value="TWO-COMPONENT RESPONSE REGULATOR"/>
    <property type="match status" value="1"/>
</dbReference>
<dbReference type="SMART" id="SM00421">
    <property type="entry name" value="HTH_LUXR"/>
    <property type="match status" value="1"/>
</dbReference>
<keyword evidence="4" id="KW-0804">Transcription</keyword>
<feature type="domain" description="Response regulatory" evidence="7">
    <location>
        <begin position="5"/>
        <end position="121"/>
    </location>
</feature>
<evidence type="ECO:0000256" key="3">
    <source>
        <dbReference type="ARBA" id="ARBA00023125"/>
    </source>
</evidence>
<dbReference type="Gene3D" id="3.40.50.2300">
    <property type="match status" value="1"/>
</dbReference>
<organism evidence="8 9">
    <name type="scientific">Candidatus Segetimicrobium genomatis</name>
    <dbReference type="NCBI Taxonomy" id="2569760"/>
    <lineage>
        <taxon>Bacteria</taxon>
        <taxon>Bacillati</taxon>
        <taxon>Candidatus Sysuimicrobiota</taxon>
        <taxon>Candidatus Sysuimicrobiia</taxon>
        <taxon>Candidatus Sysuimicrobiales</taxon>
        <taxon>Candidatus Segetimicrobiaceae</taxon>
        <taxon>Candidatus Segetimicrobium</taxon>
    </lineage>
</organism>
<dbReference type="PROSITE" id="PS00622">
    <property type="entry name" value="HTH_LUXR_1"/>
    <property type="match status" value="1"/>
</dbReference>
<accession>A0A537LL42</accession>
<gene>
    <name evidence="8" type="ORF">E6G98_11420</name>
</gene>
<dbReference type="CDD" id="cd06170">
    <property type="entry name" value="LuxR_C_like"/>
    <property type="match status" value="1"/>
</dbReference>
<comment type="caution">
    <text evidence="8">The sequence shown here is derived from an EMBL/GenBank/DDBJ whole genome shotgun (WGS) entry which is preliminary data.</text>
</comment>
<dbReference type="PRINTS" id="PR00038">
    <property type="entry name" value="HTHLUXR"/>
</dbReference>
<keyword evidence="2" id="KW-0805">Transcription regulation</keyword>
<dbReference type="PROSITE" id="PS50043">
    <property type="entry name" value="HTH_LUXR_2"/>
    <property type="match status" value="1"/>
</dbReference>
<evidence type="ECO:0000256" key="1">
    <source>
        <dbReference type="ARBA" id="ARBA00022553"/>
    </source>
</evidence>
<evidence type="ECO:0000256" key="2">
    <source>
        <dbReference type="ARBA" id="ARBA00023015"/>
    </source>
</evidence>
<evidence type="ECO:0000256" key="4">
    <source>
        <dbReference type="ARBA" id="ARBA00023163"/>
    </source>
</evidence>
<feature type="modified residue" description="4-aspartylphosphate" evidence="5">
    <location>
        <position position="56"/>
    </location>
</feature>
<keyword evidence="1 5" id="KW-0597">Phosphoprotein</keyword>
<dbReference type="InterPro" id="IPR011006">
    <property type="entry name" value="CheY-like_superfamily"/>
</dbReference>
<evidence type="ECO:0000313" key="8">
    <source>
        <dbReference type="EMBL" id="TMJ08725.1"/>
    </source>
</evidence>
<protein>
    <submittedName>
        <fullName evidence="8">Response regulator transcription factor</fullName>
    </submittedName>
</protein>
<dbReference type="SMART" id="SM00448">
    <property type="entry name" value="REC"/>
    <property type="match status" value="1"/>
</dbReference>
<evidence type="ECO:0000313" key="9">
    <source>
        <dbReference type="Proteomes" id="UP000315217"/>
    </source>
</evidence>
<dbReference type="InterPro" id="IPR039420">
    <property type="entry name" value="WalR-like"/>
</dbReference>
<dbReference type="Pfam" id="PF00196">
    <property type="entry name" value="GerE"/>
    <property type="match status" value="1"/>
</dbReference>
<dbReference type="SUPFAM" id="SSF52172">
    <property type="entry name" value="CheY-like"/>
    <property type="match status" value="1"/>
</dbReference>
<feature type="domain" description="HTH luxR-type" evidence="6">
    <location>
        <begin position="148"/>
        <end position="213"/>
    </location>
</feature>
<dbReference type="PANTHER" id="PTHR43214:SF24">
    <property type="entry name" value="TRANSCRIPTIONAL REGULATORY PROTEIN NARL-RELATED"/>
    <property type="match status" value="1"/>
</dbReference>
<dbReference type="GO" id="GO:0003677">
    <property type="term" value="F:DNA binding"/>
    <property type="evidence" value="ECO:0007669"/>
    <property type="project" value="UniProtKB-KW"/>
</dbReference>
<dbReference type="InterPro" id="IPR058245">
    <property type="entry name" value="NreC/VraR/RcsB-like_REC"/>
</dbReference>
<dbReference type="AlphaFoldDB" id="A0A537LL42"/>
<dbReference type="Pfam" id="PF00072">
    <property type="entry name" value="Response_reg"/>
    <property type="match status" value="1"/>
</dbReference>
<evidence type="ECO:0000259" key="6">
    <source>
        <dbReference type="PROSITE" id="PS50043"/>
    </source>
</evidence>
<keyword evidence="3" id="KW-0238">DNA-binding</keyword>
<dbReference type="GO" id="GO:0006355">
    <property type="term" value="P:regulation of DNA-templated transcription"/>
    <property type="evidence" value="ECO:0007669"/>
    <property type="project" value="InterPro"/>
</dbReference>
<name>A0A537LL42_9BACT</name>
<dbReference type="EMBL" id="VBAI01000182">
    <property type="protein sequence ID" value="TMJ08725.1"/>
    <property type="molecule type" value="Genomic_DNA"/>
</dbReference>
<dbReference type="InterPro" id="IPR000792">
    <property type="entry name" value="Tscrpt_reg_LuxR_C"/>
</dbReference>
<evidence type="ECO:0000256" key="5">
    <source>
        <dbReference type="PROSITE-ProRule" id="PRU00169"/>
    </source>
</evidence>
<proteinExistence type="predicted"/>
<dbReference type="SUPFAM" id="SSF46894">
    <property type="entry name" value="C-terminal effector domain of the bipartite response regulators"/>
    <property type="match status" value="1"/>
</dbReference>
<sequence>MAKIKVLLADDHAIVREGVRLILAKESDIEVVGEAQDGAQALEMVERLKPAVVVMDISMPGMGGIEATQQTKARHPDINILALTMHEDESYVFKLLHAGASGYVLKRAAARDLVEAVRAAARGEAFLYPSVARKVVEDYLKRVETGEGRERYDGLTEREREILTLIAQGLSNQQIAEKLYISIKTVQTHRAHVLEKLGLHDRTELVRYAIRKGLIEA</sequence>
<dbReference type="Proteomes" id="UP000315217">
    <property type="component" value="Unassembled WGS sequence"/>
</dbReference>